<feature type="compositionally biased region" description="Low complexity" evidence="1">
    <location>
        <begin position="57"/>
        <end position="71"/>
    </location>
</feature>
<organism evidence="2">
    <name type="scientific">uncultured Ramlibacter sp</name>
    <dbReference type="NCBI Taxonomy" id="260755"/>
    <lineage>
        <taxon>Bacteria</taxon>
        <taxon>Pseudomonadati</taxon>
        <taxon>Pseudomonadota</taxon>
        <taxon>Betaproteobacteria</taxon>
        <taxon>Burkholderiales</taxon>
        <taxon>Comamonadaceae</taxon>
        <taxon>Ramlibacter</taxon>
        <taxon>environmental samples</taxon>
    </lineage>
</organism>
<keyword evidence="2" id="KW-0808">Transferase</keyword>
<dbReference type="GO" id="GO:0016740">
    <property type="term" value="F:transferase activity"/>
    <property type="evidence" value="ECO:0007669"/>
    <property type="project" value="UniProtKB-KW"/>
</dbReference>
<feature type="compositionally biased region" description="Basic residues" evidence="1">
    <location>
        <begin position="155"/>
        <end position="169"/>
    </location>
</feature>
<sequence length="353" mass="37366">ERHRPSLSRLGRHQGPERAGQHRRRHRERAGRPAGRGRRGDPGRLVFHRRHRARGQPIPGAHRAAGAPARPQLRSRPATGLPAFAGRVHLHHGRGHEDGPRLPGAGAGLPGAAPRDRRCRRPRGGTEPGEPGVPRAKRTGAPGRGPPLAGAGRSPGRRRPVPPARHRGSRLLLRPQPPQLRRVRPRRAAALAGLETLAAAGRRRHPLRPRHAALCIAAPALAEPLCVRPRRAGPRRARPAPDETRAARAARAAAVHRGDRVVGDAGRAGLVAHARCGARRVAAGGSGLPAGRDGLAQALPGPRPLLGRVLVRARGRARARPLHSAPAAPRADSEPRAAGAEHQPAQGPGTVLM</sequence>
<feature type="region of interest" description="Disordered" evidence="1">
    <location>
        <begin position="316"/>
        <end position="353"/>
    </location>
</feature>
<evidence type="ECO:0000256" key="1">
    <source>
        <dbReference type="SAM" id="MobiDB-lite"/>
    </source>
</evidence>
<feature type="compositionally biased region" description="Basic residues" evidence="1">
    <location>
        <begin position="1"/>
        <end position="12"/>
    </location>
</feature>
<protein>
    <submittedName>
        <fullName evidence="2">Glycosyltransferase</fullName>
    </submittedName>
</protein>
<gene>
    <name evidence="2" type="ORF">AVDCRST_MAG51-2857</name>
</gene>
<evidence type="ECO:0000313" key="2">
    <source>
        <dbReference type="EMBL" id="CAA9434502.1"/>
    </source>
</evidence>
<accession>A0A6J4QCX5</accession>
<feature type="non-terminal residue" evidence="2">
    <location>
        <position position="1"/>
    </location>
</feature>
<dbReference type="EMBL" id="CADCUX010000607">
    <property type="protein sequence ID" value="CAA9434502.1"/>
    <property type="molecule type" value="Genomic_DNA"/>
</dbReference>
<reference evidence="2" key="1">
    <citation type="submission" date="2020-02" db="EMBL/GenBank/DDBJ databases">
        <authorList>
            <person name="Meier V. D."/>
        </authorList>
    </citation>
    <scope>NUCLEOTIDE SEQUENCE</scope>
    <source>
        <strain evidence="2">AVDCRST_MAG51</strain>
    </source>
</reference>
<name>A0A6J4QCX5_9BURK</name>
<feature type="non-terminal residue" evidence="2">
    <location>
        <position position="353"/>
    </location>
</feature>
<proteinExistence type="predicted"/>
<dbReference type="AlphaFoldDB" id="A0A6J4QCX5"/>
<feature type="region of interest" description="Disordered" evidence="1">
    <location>
        <begin position="1"/>
        <end position="177"/>
    </location>
</feature>